<feature type="domain" description="Glycosyl hydrolase 94 catalytic" evidence="6">
    <location>
        <begin position="2291"/>
        <end position="2719"/>
    </location>
</feature>
<feature type="transmembrane region" description="Helical" evidence="3">
    <location>
        <begin position="399"/>
        <end position="421"/>
    </location>
</feature>
<keyword evidence="3" id="KW-1133">Transmembrane helix</keyword>
<dbReference type="InterPro" id="IPR037824">
    <property type="entry name" value="GH94N_2_NdvB"/>
</dbReference>
<feature type="transmembrane region" description="Helical" evidence="3">
    <location>
        <begin position="916"/>
        <end position="938"/>
    </location>
</feature>
<reference evidence="7 8" key="1">
    <citation type="journal article" date="2013" name="Antonie Van Leeuwenhoek">
        <title>Paracoccus zhejiangensis sp. nov., isolated from activated sludge in wastewater-treatment system.</title>
        <authorList>
            <person name="Wu Z.G."/>
            <person name="Zhang D.F."/>
            <person name="Liu Y.L."/>
            <person name="Wang F."/>
            <person name="Jiang X."/>
            <person name="Li C."/>
            <person name="Li S.P."/>
            <person name="Hong Q."/>
            <person name="Li W.J."/>
        </authorList>
    </citation>
    <scope>NUCLEOTIDE SEQUENCE [LARGE SCALE GENOMIC DNA]</scope>
    <source>
        <strain evidence="7 8">J6</strain>
        <plasmid evidence="8">Plasmid ppz03</plasmid>
    </source>
</reference>
<dbReference type="EMBL" id="CP025433">
    <property type="protein sequence ID" value="AUH66963.1"/>
    <property type="molecule type" value="Genomic_DNA"/>
</dbReference>
<proteinExistence type="predicted"/>
<dbReference type="Gene3D" id="2.70.98.40">
    <property type="entry name" value="Glycoside hydrolase, family 65, N-terminal domain"/>
    <property type="match status" value="2"/>
</dbReference>
<evidence type="ECO:0000259" key="4">
    <source>
        <dbReference type="Pfam" id="PF06165"/>
    </source>
</evidence>
<dbReference type="InterPro" id="IPR052047">
    <property type="entry name" value="GH94_Enzymes"/>
</dbReference>
<evidence type="ECO:0000256" key="2">
    <source>
        <dbReference type="ARBA" id="ARBA00022679"/>
    </source>
</evidence>
<dbReference type="InterPro" id="IPR012341">
    <property type="entry name" value="6hp_glycosidase-like_sf"/>
</dbReference>
<sequence>MTTRDIVPGHPWADTAPVRAELFSAERLEQHAISLASAQPVAERTKRVRTLRRRLDDNAKVLLTAWRASASEVAAGREVVPAATWLLDNYHLVEAQIREVRTDLPEGYYRLLPKLADGPFAGYPRVFGVTWAFVAHTDSHFDPDILRRYLVAYQTVQPLTIGELWAVAITLRIVLIENLRRLADQMTMGRADRLDANSLADRICAPGQAHTALLPEVARLAGRPLSEVFAAQLAKRMRDRDPRTNPALGWLEETLATQGTNIDTVVRHAQERQGASNVTLRNVITAMRRISATDWSDLFESVSLVEADLRDYPGYAAMDFPSRNLYRSGVEDLARGVALSEGEVVALACRRASAAPAGTMRADPGWSLIAAGRPAFEQEIGFRPPIHLRFRRWGIAAGLRGYLGAIAVLTLVLLSLCVMWITGGVVGALWLLAMVLPASGVAVMLVDRILGGGIGATLLPGLDLRAGVPSEFRTVVAVPVLVSGDDDLRAQIEALEVHHLSGAGGDLTFILLTDNVDAPHEVMPGDAALLEQATEGIAALNRRHPPGPAGPRFLHLHRPRQFNASEGVWMGWERKRGKLHELNLLLRGATDTGFREADGRVPVVPADVRYVITLDADTRMPRDTAARLIGKIAHPLNRPIFDPALGRVTSGYGILQPRVTPSLESGLPATLYQKATAGPGGMEPYASAASDLWQDLFGEGSFTGKGIYDVDAFEAAMRGRVPDNTLLSHDLLEGIFSRAGLASDVELIEAFPGRVDVAARRQHRWTRGDWQLLRWLFAPGVPVLGRVKMADTLRRSLIAPSMLAALTLGWLLPGKAALSATLLLLAALALPVVWPTILGVIPRRAGLDSSSHLRQSAGDLGMAGLRVGLAATFLADNASRMMDAILRSLWRTGVSHRHLLEWTTAAQASGRARPGLWSLSLFMAGGMGLGVILVTGAVTLAPAAAPLALPFAALWLCAPFIAFRISRPSAGPQQNTLSPDAARDLRVIARATWRYFETFVTADHSHLPPDNHQEVPVPLTAARTSPTNMGLYLLSCVAARDFGWIGTVEATERLEATLATMQELPKHKGHFYNWYGTADGQVLNPAYVSSVDSGNLAGHLIALANACESWASDEGWPDSNTQRAGLVDTLRLARQSQNGGGVPISGLLDGLEAAILIPGESVAWPAILRLAVKAKGALASEPFADDLREWLQALCDQCARNAHPYDPAALPPRLHALAAQARAMALAMDFAFLFDPDRKLLSIGWSRNDNALDESCYDLLASEARLASLFAIAKGDVPVRHWFRLGRPATPARGGSVLVSWSGSMFEYLMPALVMEEPSGSLLDQTNRQVVAGQRAYGRRHGVPWGISESGFNARDLDMNYQYSTFGIPGMGLKRGLATDLVVAPYATGLATMFAPAEAHRNYAALAAAGGRGRYGFYEALDFTPSRLLDGETVAVVRSYMAHHQGMTIVAIANVLQSGRIRSHFHAEPMIRATELVLQERIPRDIPAVTPRLEAVAVPDSPSALDMQRMALIEGTPQGPPVSHILSNGSYSVMLTTTGGGYSRWGDIALTRWQADATRDTGGTRIWLRDLQGGQLHSVEGAADDDQREVQFFEDRVGFSRRQGTLSTAMDVLVSGEDDAEVRRVAITSTSRRPREVELTSYAELALTTQAADAAHPAFTRMFVQTEYLPEFGAVIATRRPRSPDETPVWAAHFLVVEGELSAAMEFETDRAAFVGRDNDLSSAQALIPGSRLEGGIGTVLDPVFALRQRVRIPAGGTVKLAFWTVVAPTRDALTDLIDRHHDRNAFDRAKTLAWTQAQVQLRHLAITPVQAAGFQRLTAPILCSDMRFRARADLVATGAGKQSALWPMGVSGDLPIVLLRIDDAADIARVHEMLLAQEYWRGKGLAVDLVILNEHPASYVQGLQTGIEAALRGSRAPDGGGGGQTHALRADLISPEARSLLISVARVHLVARRGTLAEQIAAILADDIGEEEPPATRARQLPATASPPAVEELEFFNGIGGFARQGREYVTILDGSIPTPAPWINVIANDSLGFHVSATGSTSTWAGNSRENRLTPWSNDAVADPTGEAFYIRDDATGEVFSPTFAPLRQAGRHIARHGFGYSRLQHQAGGICLDLLQFVPLADPVKISRLTLRNLSAQPRRLTVISYAEPVMGPSRAGSAPFLTTERDGETGALFARNPWNTAFPDRVMFVDLAGAQSGFTTDRTGFLGRGGAPTMPLAVSLRQPLAGRAGSGLDPCMALERKVELAPGAQIVIDHFLGQTVSVEDARTLICRLRKTDLDAALAEVEAHWEAVLGTVQIETPDRAMDVMVNGWLQYQTLACRIQARAGFYQASGAYGFRDQLQDGMALTLSQPDRVRSHLLRAAGRQFPEGDVQHWWLPHSGQGVRTRISDDCVWLAYAAAEYIAVTGDSAVLDERVPFIEGALLASDQHDAFFQPEPSGTDATLWQHCALGLDRTIALTGALGLPLIGTGDWNDGMNQVGEAGRGESVWLGWLLLDTLSRLTPLAEVRDPVRAVRWQAHATDLRAALEREAWDGEWYRRATFDDGTWLGSAAATACRIDSIAQSWAVLSGQADPARAATAMASVERHLIRPDPGIALLFTPPFDNAAVGFGPDPGYIAGYPPGLRENGGQYSHAAMWAILARAKLGDGDGAVRLFAMLNPINHALTAEYAGRYKVEPYVVAADVYSVGPHEGRGGWTWYTGSAAWMYRAAVEGILGIRREGDHVRIAPCLPAHWPGFSATVRVAGTAIDIRVTQGDIAPEGFIHSKDNDTRALLDGAQHLVRLHIPLQSA</sequence>
<dbReference type="Gene3D" id="1.50.10.10">
    <property type="match status" value="1"/>
</dbReference>
<feature type="domain" description="Glycosyl hydrolase 94 supersandwich" evidence="4">
    <location>
        <begin position="2008"/>
        <end position="2278"/>
    </location>
</feature>
<dbReference type="Gene3D" id="2.60.420.10">
    <property type="entry name" value="Maltose phosphorylase, domain 3"/>
    <property type="match status" value="1"/>
</dbReference>
<organism evidence="7 8">
    <name type="scientific">Paracoccus zhejiangensis</name>
    <dbReference type="NCBI Taxonomy" id="1077935"/>
    <lineage>
        <taxon>Bacteria</taxon>
        <taxon>Pseudomonadati</taxon>
        <taxon>Pseudomonadota</taxon>
        <taxon>Alphaproteobacteria</taxon>
        <taxon>Rhodobacterales</taxon>
        <taxon>Paracoccaceae</taxon>
        <taxon>Paracoccus</taxon>
    </lineage>
</organism>
<dbReference type="Pfam" id="PF10091">
    <property type="entry name" value="Glycoamylase"/>
    <property type="match status" value="1"/>
</dbReference>
<keyword evidence="3" id="KW-0812">Transmembrane</keyword>
<feature type="domain" description="Glycoamylase-like" evidence="5">
    <location>
        <begin position="1260"/>
        <end position="1467"/>
    </location>
</feature>
<evidence type="ECO:0000256" key="1">
    <source>
        <dbReference type="ARBA" id="ARBA00022676"/>
    </source>
</evidence>
<evidence type="ECO:0000259" key="6">
    <source>
        <dbReference type="Pfam" id="PF17167"/>
    </source>
</evidence>
<dbReference type="InterPro" id="IPR019282">
    <property type="entry name" value="Glycoamylase-like_cons_dom"/>
</dbReference>
<keyword evidence="2 7" id="KW-0808">Transferase</keyword>
<dbReference type="GO" id="GO:0030246">
    <property type="term" value="F:carbohydrate binding"/>
    <property type="evidence" value="ECO:0007669"/>
    <property type="project" value="InterPro"/>
</dbReference>
<dbReference type="KEGG" id="pzh:CX676_21965"/>
<dbReference type="InterPro" id="IPR011013">
    <property type="entry name" value="Gal_mutarotase_sf_dom"/>
</dbReference>
<keyword evidence="8" id="KW-1185">Reference proteome</keyword>
<feature type="transmembrane region" description="Helical" evidence="3">
    <location>
        <begin position="427"/>
        <end position="446"/>
    </location>
</feature>
<dbReference type="PANTHER" id="PTHR37469:SF2">
    <property type="entry name" value="CELLOBIONIC ACID PHOSPHORYLASE"/>
    <property type="match status" value="1"/>
</dbReference>
<name>A0A2H5F5Z1_9RHOB</name>
<feature type="domain" description="Glycosyl hydrolase 94 supersandwich" evidence="4">
    <location>
        <begin position="1520"/>
        <end position="1783"/>
    </location>
</feature>
<accession>A0A2H5F5Z1</accession>
<dbReference type="SUPFAM" id="SSF48208">
    <property type="entry name" value="Six-hairpin glycosidases"/>
    <property type="match status" value="1"/>
</dbReference>
<dbReference type="Pfam" id="PF17167">
    <property type="entry name" value="Glyco_hydro_94"/>
    <property type="match status" value="1"/>
</dbReference>
<evidence type="ECO:0000313" key="8">
    <source>
        <dbReference type="Proteomes" id="UP000234530"/>
    </source>
</evidence>
<dbReference type="Gene3D" id="1.50.10.140">
    <property type="match status" value="2"/>
</dbReference>
<dbReference type="SUPFAM" id="SSF74650">
    <property type="entry name" value="Galactose mutarotase-like"/>
    <property type="match status" value="2"/>
</dbReference>
<dbReference type="InterPro" id="IPR010383">
    <property type="entry name" value="Glyco_hydrolase_94_b-supersand"/>
</dbReference>
<dbReference type="Pfam" id="PF06165">
    <property type="entry name" value="GH94_b-supersand"/>
    <property type="match status" value="2"/>
</dbReference>
<protein>
    <submittedName>
        <fullName evidence="7">Glycosyl transferase</fullName>
    </submittedName>
</protein>
<dbReference type="OrthoDB" id="9769991at2"/>
<feature type="transmembrane region" description="Helical" evidence="3">
    <location>
        <begin position="818"/>
        <end position="841"/>
    </location>
</feature>
<gene>
    <name evidence="7" type="ORF">CX676_21965</name>
</gene>
<dbReference type="InterPro" id="IPR037018">
    <property type="entry name" value="GH65_N"/>
</dbReference>
<evidence type="ECO:0000313" key="7">
    <source>
        <dbReference type="EMBL" id="AUH66963.1"/>
    </source>
</evidence>
<keyword evidence="7" id="KW-0614">Plasmid</keyword>
<dbReference type="CDD" id="cd11756">
    <property type="entry name" value="GH94N_ChvB_NdvB_1_like"/>
    <property type="match status" value="1"/>
</dbReference>
<dbReference type="Proteomes" id="UP000234530">
    <property type="component" value="Plasmid pPZ03"/>
</dbReference>
<dbReference type="GO" id="GO:0005975">
    <property type="term" value="P:carbohydrate metabolic process"/>
    <property type="evidence" value="ECO:0007669"/>
    <property type="project" value="InterPro"/>
</dbReference>
<evidence type="ECO:0000256" key="3">
    <source>
        <dbReference type="SAM" id="Phobius"/>
    </source>
</evidence>
<keyword evidence="3" id="KW-0472">Membrane</keyword>
<dbReference type="PANTHER" id="PTHR37469">
    <property type="entry name" value="CELLOBIONIC ACID PHOSPHORYLASE-RELATED"/>
    <property type="match status" value="1"/>
</dbReference>
<keyword evidence="1" id="KW-0328">Glycosyltransferase</keyword>
<dbReference type="GO" id="GO:0016757">
    <property type="term" value="F:glycosyltransferase activity"/>
    <property type="evidence" value="ECO:0007669"/>
    <property type="project" value="UniProtKB-KW"/>
</dbReference>
<geneLocation type="plasmid" evidence="8">
    <name>ppz03</name>
</geneLocation>
<evidence type="ECO:0000259" key="5">
    <source>
        <dbReference type="Pfam" id="PF10091"/>
    </source>
</evidence>
<dbReference type="InterPro" id="IPR033432">
    <property type="entry name" value="GH94_catalytic"/>
</dbReference>
<dbReference type="SMART" id="SM01068">
    <property type="entry name" value="CBM_X"/>
    <property type="match status" value="2"/>
</dbReference>
<dbReference type="InterPro" id="IPR037820">
    <property type="entry name" value="GH94N_NdvB"/>
</dbReference>
<dbReference type="InterPro" id="IPR008928">
    <property type="entry name" value="6-hairpin_glycosidase_sf"/>
</dbReference>
<dbReference type="CDD" id="cd11753">
    <property type="entry name" value="GH94N_ChvB_NdvB_2_like"/>
    <property type="match status" value="1"/>
</dbReference>
<dbReference type="RefSeq" id="WP_101754913.1">
    <property type="nucleotide sequence ID" value="NZ_CP025433.1"/>
</dbReference>